<dbReference type="RefSeq" id="XP_039238243.1">
    <property type="nucleotide sequence ID" value="XM_039382309.1"/>
</dbReference>
<feature type="region of interest" description="Disordered" evidence="1">
    <location>
        <begin position="20"/>
        <end position="89"/>
    </location>
</feature>
<dbReference type="InParanoid" id="A0A7R5KKP7"/>
<proteinExistence type="predicted"/>
<dbReference type="Proteomes" id="UP000504627">
    <property type="component" value="Unplaced"/>
</dbReference>
<feature type="signal peptide" evidence="2">
    <location>
        <begin position="1"/>
        <end position="21"/>
    </location>
</feature>
<feature type="compositionally biased region" description="Basic and acidic residues" evidence="1">
    <location>
        <begin position="32"/>
        <end position="41"/>
    </location>
</feature>
<dbReference type="GeneID" id="113986144"/>
<protein>
    <submittedName>
        <fullName evidence="4">Uncharacterized protein LOC113986144</fullName>
    </submittedName>
</protein>
<accession>A0A7R5KKP7</accession>
<keyword evidence="2" id="KW-0732">Signal</keyword>
<name>A0A7R5KKP7_9PASS</name>
<gene>
    <name evidence="4" type="primary">LOC113986144</name>
</gene>
<sequence>MRMITVLVLLAALFLIPCLPAGRHRSPGSAELRCEGRRDGGTEGAGPARRRRPPPRRGRPFRPSRPPARPPARSGPERPESPGRLSGIH</sequence>
<feature type="compositionally biased region" description="Basic residues" evidence="1">
    <location>
        <begin position="48"/>
        <end position="62"/>
    </location>
</feature>
<evidence type="ECO:0000313" key="4">
    <source>
        <dbReference type="RefSeq" id="XP_039238243.1"/>
    </source>
</evidence>
<evidence type="ECO:0000313" key="3">
    <source>
        <dbReference type="Proteomes" id="UP000504627"/>
    </source>
</evidence>
<reference evidence="4" key="1">
    <citation type="submission" date="2025-08" db="UniProtKB">
        <authorList>
            <consortium name="RefSeq"/>
        </authorList>
    </citation>
    <scope>IDENTIFICATION</scope>
    <source>
        <tissue evidence="4">Muscle</tissue>
    </source>
</reference>
<dbReference type="AlphaFoldDB" id="A0A7R5KKP7"/>
<evidence type="ECO:0000256" key="1">
    <source>
        <dbReference type="SAM" id="MobiDB-lite"/>
    </source>
</evidence>
<organism evidence="3 4">
    <name type="scientific">Pipra filicauda</name>
    <name type="common">Wire-tailed manakin</name>
    <dbReference type="NCBI Taxonomy" id="649802"/>
    <lineage>
        <taxon>Eukaryota</taxon>
        <taxon>Metazoa</taxon>
        <taxon>Chordata</taxon>
        <taxon>Craniata</taxon>
        <taxon>Vertebrata</taxon>
        <taxon>Euteleostomi</taxon>
        <taxon>Archelosauria</taxon>
        <taxon>Archosauria</taxon>
        <taxon>Dinosauria</taxon>
        <taxon>Saurischia</taxon>
        <taxon>Theropoda</taxon>
        <taxon>Coelurosauria</taxon>
        <taxon>Aves</taxon>
        <taxon>Neognathae</taxon>
        <taxon>Neoaves</taxon>
        <taxon>Telluraves</taxon>
        <taxon>Australaves</taxon>
        <taxon>Passeriformes</taxon>
        <taxon>Pipridae</taxon>
        <taxon>Pipra</taxon>
    </lineage>
</organism>
<feature type="chain" id="PRO_5031142969" evidence="2">
    <location>
        <begin position="22"/>
        <end position="89"/>
    </location>
</feature>
<keyword evidence="3" id="KW-1185">Reference proteome</keyword>
<evidence type="ECO:0000256" key="2">
    <source>
        <dbReference type="SAM" id="SignalP"/>
    </source>
</evidence>